<dbReference type="Proteomes" id="UP000664795">
    <property type="component" value="Unassembled WGS sequence"/>
</dbReference>
<dbReference type="AlphaFoldDB" id="A0A939G8G2"/>
<name>A0A939G8G2_9BACT</name>
<dbReference type="EMBL" id="JAFMYU010000017">
    <property type="protein sequence ID" value="MBO0933148.1"/>
    <property type="molecule type" value="Genomic_DNA"/>
</dbReference>
<sequence>MKIILLALLLVGLVADQSFAQTVAAPAPADTTNLAVYAGAYTFATGSPISNYVVTVKDGSLYGEAGMGNFKLVKQPKADTFQSTSSYGSIITFLRDATTKLVTGLTLAAQGQEISATKDK</sequence>
<feature type="signal peptide" evidence="1">
    <location>
        <begin position="1"/>
        <end position="20"/>
    </location>
</feature>
<reference evidence="2 3" key="1">
    <citation type="submission" date="2021-03" db="EMBL/GenBank/DDBJ databases">
        <title>Fibrella sp. HMF5036 genome sequencing and assembly.</title>
        <authorList>
            <person name="Kang H."/>
            <person name="Kim H."/>
            <person name="Bae S."/>
            <person name="Joh K."/>
        </authorList>
    </citation>
    <scope>NUCLEOTIDE SEQUENCE [LARGE SCALE GENOMIC DNA]</scope>
    <source>
        <strain evidence="2 3">HMF5036</strain>
    </source>
</reference>
<gene>
    <name evidence="2" type="ORF">J2I48_19215</name>
</gene>
<dbReference type="RefSeq" id="WP_207337111.1">
    <property type="nucleotide sequence ID" value="NZ_JAFMYU010000017.1"/>
</dbReference>
<feature type="chain" id="PRO_5038117713" evidence="1">
    <location>
        <begin position="21"/>
        <end position="120"/>
    </location>
</feature>
<comment type="caution">
    <text evidence="2">The sequence shown here is derived from an EMBL/GenBank/DDBJ whole genome shotgun (WGS) entry which is preliminary data.</text>
</comment>
<evidence type="ECO:0000313" key="3">
    <source>
        <dbReference type="Proteomes" id="UP000664795"/>
    </source>
</evidence>
<keyword evidence="1" id="KW-0732">Signal</keyword>
<organism evidence="2 3">
    <name type="scientific">Fibrella aquatilis</name>
    <dbReference type="NCBI Taxonomy" id="2817059"/>
    <lineage>
        <taxon>Bacteria</taxon>
        <taxon>Pseudomonadati</taxon>
        <taxon>Bacteroidota</taxon>
        <taxon>Cytophagia</taxon>
        <taxon>Cytophagales</taxon>
        <taxon>Spirosomataceae</taxon>
        <taxon>Fibrella</taxon>
    </lineage>
</organism>
<keyword evidence="3" id="KW-1185">Reference proteome</keyword>
<evidence type="ECO:0000256" key="1">
    <source>
        <dbReference type="SAM" id="SignalP"/>
    </source>
</evidence>
<proteinExistence type="predicted"/>
<evidence type="ECO:0000313" key="2">
    <source>
        <dbReference type="EMBL" id="MBO0933148.1"/>
    </source>
</evidence>
<protein>
    <submittedName>
        <fullName evidence="2">DUF3471 domain-containing protein</fullName>
    </submittedName>
</protein>
<accession>A0A939G8G2</accession>